<reference evidence="4" key="1">
    <citation type="journal article" date="2023" name="bioRxiv">
        <title>Complete genome of the Medicago anthracnose fungus, Colletotrichum destructivum, reveals a mini-chromosome-like region within a core chromosome.</title>
        <authorList>
            <person name="Lapalu N."/>
            <person name="Simon A."/>
            <person name="Lu A."/>
            <person name="Plaumann P.-L."/>
            <person name="Amselem J."/>
            <person name="Pigne S."/>
            <person name="Auger A."/>
            <person name="Koch C."/>
            <person name="Dallery J.-F."/>
            <person name="O'Connell R.J."/>
        </authorList>
    </citation>
    <scope>NUCLEOTIDE SEQUENCE [LARGE SCALE GENOMIC DNA]</scope>
    <source>
        <strain evidence="4">CBS 520.97</strain>
    </source>
</reference>
<feature type="region of interest" description="Disordered" evidence="1">
    <location>
        <begin position="1"/>
        <end position="37"/>
    </location>
</feature>
<feature type="domain" description="Peptidase S8/S53" evidence="2">
    <location>
        <begin position="708"/>
        <end position="873"/>
    </location>
</feature>
<name>A0AAX4IGW2_9PEZI</name>
<dbReference type="InterPro" id="IPR036852">
    <property type="entry name" value="Peptidase_S8/S53_dom_sf"/>
</dbReference>
<sequence>MTAAAVTGGDPAKRLNEVGRGKAVGDRVRSHGRPVTEDVSVEEAHKKLLQAWINDTKSGDEYKRMFEKRLKKNDDGQNIIHRAIMKFKKEPNVVSHSVLHEIESLVVEHPEFFIADDEYERRPMIEAAKHHIVMLFRVIDLLIPKNLLAEIDKVCKGDKVKCPLHKVSNLRRDQCRRIVGSEYDPKVDLPADQDQCLHNQIDVQKLVDKDKQLREHLEFVLKSENARLCLESLLNQNKFDPGQNTRDLVLPVTGFKALLELCPDELFSRQPKGAKESTPLQRAVKLYEAQNIDYDLLLSIIRALIDRHPESIFIKDSSDRNAYRLLKETPRMKAAQNISSRAQAEDLLKRKCISFPANSSTQPLSWRDEEKMWLKKSDFLYWDAETEHQFYLNLTGESETLNRSYIETIQDESGIRFETVLAFVKLPYWKAQEETRTADEVTAPGAGQNLSPNLPSRDEGHKAQDHEANPYPAIFDWLWAKGVRKIFTLDVDDDGPEPHTNAAIRKALIGEDSGSKTARDFRVEVWKWKKFDICAETVAISASRAKEIHLYSHGNIAVLRGWATSVGLAQLNKNLDDEMDCKEYEKEFKKTLLENIPRLQLGSIKITNHGFRRSNESDADRNRRNNGIETTRSHSLEKTLDTNQWIGQLKNFKSFVWNLPIDDTKKPRIKVALLDDGAKLTALHGKQQGRSFHKDKEEFFVGPCEHGTAMARCIREVCPRAELYIARLDDSRKVENQRFTIESCCQALQWALDMKVDIISISWTFTKKGNANDSYEKKFEDLVKKAALEKNIIIFGSLPDQANVKTQAFAPVGLDEVIKIGAATIYGEGSRQNLYAGPDFLLPGENLPSSTGGLVSGSSYATAYASGLAAIVLYCIKAFEAIGEYDEDEDILKAWSLAKKRDGMKAIFKTLSGKSPEYHSDSGLFVRPYHIFGQEFEKSPSSILRSIIQKTVLRTYVP</sequence>
<dbReference type="Gene3D" id="3.40.50.200">
    <property type="entry name" value="Peptidase S8/S53 domain"/>
    <property type="match status" value="1"/>
</dbReference>
<proteinExistence type="predicted"/>
<dbReference type="RefSeq" id="XP_062779804.1">
    <property type="nucleotide sequence ID" value="XM_062923753.1"/>
</dbReference>
<evidence type="ECO:0000313" key="4">
    <source>
        <dbReference type="Proteomes" id="UP001322277"/>
    </source>
</evidence>
<evidence type="ECO:0000313" key="3">
    <source>
        <dbReference type="EMBL" id="WQF82580.1"/>
    </source>
</evidence>
<dbReference type="Proteomes" id="UP001322277">
    <property type="component" value="Chromosome 4"/>
</dbReference>
<feature type="compositionally biased region" description="Basic and acidic residues" evidence="1">
    <location>
        <begin position="613"/>
        <end position="623"/>
    </location>
</feature>
<evidence type="ECO:0000256" key="1">
    <source>
        <dbReference type="SAM" id="MobiDB-lite"/>
    </source>
</evidence>
<dbReference type="GO" id="GO:0006508">
    <property type="term" value="P:proteolysis"/>
    <property type="evidence" value="ECO:0007669"/>
    <property type="project" value="InterPro"/>
</dbReference>
<evidence type="ECO:0000259" key="2">
    <source>
        <dbReference type="Pfam" id="PF00082"/>
    </source>
</evidence>
<gene>
    <name evidence="3" type="ORF">CDEST_07594</name>
</gene>
<dbReference type="AlphaFoldDB" id="A0AAX4IGW2"/>
<dbReference type="KEGG" id="cdet:87944097"/>
<feature type="compositionally biased region" description="Basic and acidic residues" evidence="1">
    <location>
        <begin position="11"/>
        <end position="29"/>
    </location>
</feature>
<dbReference type="EMBL" id="CP137308">
    <property type="protein sequence ID" value="WQF82580.1"/>
    <property type="molecule type" value="Genomic_DNA"/>
</dbReference>
<feature type="region of interest" description="Disordered" evidence="1">
    <location>
        <begin position="612"/>
        <end position="634"/>
    </location>
</feature>
<dbReference type="SUPFAM" id="SSF52743">
    <property type="entry name" value="Subtilisin-like"/>
    <property type="match status" value="1"/>
</dbReference>
<keyword evidence="4" id="KW-1185">Reference proteome</keyword>
<dbReference type="InterPro" id="IPR000209">
    <property type="entry name" value="Peptidase_S8/S53_dom"/>
</dbReference>
<protein>
    <submittedName>
        <fullName evidence="3">Peptidase S8/S53 domain-containing protein</fullName>
    </submittedName>
</protein>
<feature type="region of interest" description="Disordered" evidence="1">
    <location>
        <begin position="435"/>
        <end position="465"/>
    </location>
</feature>
<dbReference type="Pfam" id="PF00082">
    <property type="entry name" value="Peptidase_S8"/>
    <property type="match status" value="1"/>
</dbReference>
<organism evidence="3 4">
    <name type="scientific">Colletotrichum destructivum</name>
    <dbReference type="NCBI Taxonomy" id="34406"/>
    <lineage>
        <taxon>Eukaryota</taxon>
        <taxon>Fungi</taxon>
        <taxon>Dikarya</taxon>
        <taxon>Ascomycota</taxon>
        <taxon>Pezizomycotina</taxon>
        <taxon>Sordariomycetes</taxon>
        <taxon>Hypocreomycetidae</taxon>
        <taxon>Glomerellales</taxon>
        <taxon>Glomerellaceae</taxon>
        <taxon>Colletotrichum</taxon>
        <taxon>Colletotrichum destructivum species complex</taxon>
    </lineage>
</organism>
<dbReference type="GO" id="GO:0004252">
    <property type="term" value="F:serine-type endopeptidase activity"/>
    <property type="evidence" value="ECO:0007669"/>
    <property type="project" value="InterPro"/>
</dbReference>
<dbReference type="GeneID" id="87944097"/>
<feature type="compositionally biased region" description="Basic and acidic residues" evidence="1">
    <location>
        <begin position="456"/>
        <end position="465"/>
    </location>
</feature>
<accession>A0AAX4IGW2</accession>